<evidence type="ECO:0000313" key="1">
    <source>
        <dbReference type="EMBL" id="KRZ59476.1"/>
    </source>
</evidence>
<gene>
    <name evidence="1" type="ORF">T02_1018</name>
</gene>
<reference evidence="1 2" key="1">
    <citation type="submission" date="2015-05" db="EMBL/GenBank/DDBJ databases">
        <title>Evolution of Trichinella species and genotypes.</title>
        <authorList>
            <person name="Korhonen P.K."/>
            <person name="Edoardo P."/>
            <person name="Giuseppe L.R."/>
            <person name="Gasser R.B."/>
        </authorList>
    </citation>
    <scope>NUCLEOTIDE SEQUENCE [LARGE SCALE GENOMIC DNA]</scope>
    <source>
        <strain evidence="1">ISS10</strain>
    </source>
</reference>
<organism evidence="1 2">
    <name type="scientific">Trichinella nativa</name>
    <dbReference type="NCBI Taxonomy" id="6335"/>
    <lineage>
        <taxon>Eukaryota</taxon>
        <taxon>Metazoa</taxon>
        <taxon>Ecdysozoa</taxon>
        <taxon>Nematoda</taxon>
        <taxon>Enoplea</taxon>
        <taxon>Dorylaimia</taxon>
        <taxon>Trichinellida</taxon>
        <taxon>Trichinellidae</taxon>
        <taxon>Trichinella</taxon>
    </lineage>
</organism>
<proteinExistence type="predicted"/>
<name>A0A0V1LJ07_9BILA</name>
<comment type="caution">
    <text evidence="1">The sequence shown here is derived from an EMBL/GenBank/DDBJ whole genome shotgun (WGS) entry which is preliminary data.</text>
</comment>
<dbReference type="Proteomes" id="UP000054721">
    <property type="component" value="Unassembled WGS sequence"/>
</dbReference>
<keyword evidence="2" id="KW-1185">Reference proteome</keyword>
<dbReference type="OrthoDB" id="10272566at2759"/>
<dbReference type="EMBL" id="JYDW01000041">
    <property type="protein sequence ID" value="KRZ59476.1"/>
    <property type="molecule type" value="Genomic_DNA"/>
</dbReference>
<protein>
    <submittedName>
        <fullName evidence="1">Uncharacterized protein</fullName>
    </submittedName>
</protein>
<dbReference type="AlphaFoldDB" id="A0A0V1LJ07"/>
<sequence length="63" mass="7007">MKIDKTDQDLIKKLMIVDLKSKIKNHTHTSRLVVAGNVSSWEDDGCLPVVSTNVRDYTVGPPV</sequence>
<evidence type="ECO:0000313" key="2">
    <source>
        <dbReference type="Proteomes" id="UP000054721"/>
    </source>
</evidence>
<accession>A0A0V1LJ07</accession>